<dbReference type="EMBL" id="MAAO01000001">
    <property type="protein sequence ID" value="OUS00274.1"/>
    <property type="molecule type" value="Genomic_DNA"/>
</dbReference>
<comment type="caution">
    <text evidence="1">The sequence shown here is derived from an EMBL/GenBank/DDBJ whole genome shotgun (WGS) entry which is preliminary data.</text>
</comment>
<gene>
    <name evidence="1" type="ORF">A9Q84_00040</name>
</gene>
<protein>
    <submittedName>
        <fullName evidence="1">Uncharacterized protein</fullName>
    </submittedName>
</protein>
<name>A0A1Y5FDD2_9BACT</name>
<reference evidence="2" key="1">
    <citation type="journal article" date="2017" name="Proc. Natl. Acad. Sci. U.S.A.">
        <title>Simulation of Deepwater Horizon oil plume reveals substrate specialization within a complex community of hydrocarbon-degraders.</title>
        <authorList>
            <person name="Hu P."/>
            <person name="Dubinsky E.A."/>
            <person name="Probst A.J."/>
            <person name="Wang J."/>
            <person name="Sieber C.M.K."/>
            <person name="Tom L.M."/>
            <person name="Gardinali P."/>
            <person name="Banfield J.F."/>
            <person name="Atlas R.M."/>
            <person name="Andersen G.L."/>
        </authorList>
    </citation>
    <scope>NUCLEOTIDE SEQUENCE [LARGE SCALE GENOMIC DNA]</scope>
</reference>
<evidence type="ECO:0000313" key="2">
    <source>
        <dbReference type="Proteomes" id="UP000196531"/>
    </source>
</evidence>
<organism evidence="1 2">
    <name type="scientific">Halobacteriovorax marinus</name>
    <dbReference type="NCBI Taxonomy" id="97084"/>
    <lineage>
        <taxon>Bacteria</taxon>
        <taxon>Pseudomonadati</taxon>
        <taxon>Bdellovibrionota</taxon>
        <taxon>Bacteriovoracia</taxon>
        <taxon>Bacteriovoracales</taxon>
        <taxon>Halobacteriovoraceae</taxon>
        <taxon>Halobacteriovorax</taxon>
    </lineage>
</organism>
<proteinExistence type="predicted"/>
<evidence type="ECO:0000313" key="1">
    <source>
        <dbReference type="EMBL" id="OUS00274.1"/>
    </source>
</evidence>
<dbReference type="AlphaFoldDB" id="A0A1Y5FDD2"/>
<sequence>MELVDNFIKNFKANHSTRDTGLEVNSSELFWTPVEFVKTSFPEKKIESLKWLRQFAYYQLSLQQLEENRNVPYGMMAREIFDYFYNQFVVKQNQGHETPNHFFFSSAAEFVNLVKGKPLGTKVSTDQRTQALEMLLNMESCAIRFKKPVGEDEVRTNNNLFIRSYSGPAYAKLKETPGRVTNGEIEIELDFDTFNELSHSKRVPTRSYLVDLAGSNVTARDLVIFIASQCYSLHKRSTDYIDYCYSDLRQILGKDTGILKENFNKDLKRAVKLLTKRYEDLHQEDFFPAELISEGRGKIKLRIYRPRVIKNILCA</sequence>
<dbReference type="Proteomes" id="UP000196531">
    <property type="component" value="Unassembled WGS sequence"/>
</dbReference>
<accession>A0A1Y5FDD2</accession>